<dbReference type="Proteomes" id="UP000076738">
    <property type="component" value="Unassembled WGS sequence"/>
</dbReference>
<protein>
    <submittedName>
        <fullName evidence="1">Uncharacterized protein</fullName>
    </submittedName>
</protein>
<gene>
    <name evidence="1" type="ORF">CALVIDRAFT_456737</name>
</gene>
<dbReference type="STRING" id="1330018.A0A167H1I6"/>
<dbReference type="EMBL" id="KV417328">
    <property type="protein sequence ID" value="KZO91133.1"/>
    <property type="molecule type" value="Genomic_DNA"/>
</dbReference>
<keyword evidence="2" id="KW-1185">Reference proteome</keyword>
<dbReference type="AlphaFoldDB" id="A0A167H1I6"/>
<accession>A0A167H1I6</accession>
<organism evidence="1 2">
    <name type="scientific">Calocera viscosa (strain TUFC12733)</name>
    <dbReference type="NCBI Taxonomy" id="1330018"/>
    <lineage>
        <taxon>Eukaryota</taxon>
        <taxon>Fungi</taxon>
        <taxon>Dikarya</taxon>
        <taxon>Basidiomycota</taxon>
        <taxon>Agaricomycotina</taxon>
        <taxon>Dacrymycetes</taxon>
        <taxon>Dacrymycetales</taxon>
        <taxon>Dacrymycetaceae</taxon>
        <taxon>Calocera</taxon>
    </lineage>
</organism>
<name>A0A167H1I6_CALVF</name>
<evidence type="ECO:0000313" key="2">
    <source>
        <dbReference type="Proteomes" id="UP000076738"/>
    </source>
</evidence>
<dbReference type="OrthoDB" id="3050185at2759"/>
<sequence>GPTLPRRDRSEEEKEQWCRAMLLLFKPWRSDSDIIESHPTWSSAWNGFPFQDAHRRIMVNMDLLHQCKDARNN</sequence>
<reference evidence="1 2" key="1">
    <citation type="journal article" date="2016" name="Mol. Biol. Evol.">
        <title>Comparative Genomics of Early-Diverging Mushroom-Forming Fungi Provides Insights into the Origins of Lignocellulose Decay Capabilities.</title>
        <authorList>
            <person name="Nagy L.G."/>
            <person name="Riley R."/>
            <person name="Tritt A."/>
            <person name="Adam C."/>
            <person name="Daum C."/>
            <person name="Floudas D."/>
            <person name="Sun H."/>
            <person name="Yadav J.S."/>
            <person name="Pangilinan J."/>
            <person name="Larsson K.H."/>
            <person name="Matsuura K."/>
            <person name="Barry K."/>
            <person name="Labutti K."/>
            <person name="Kuo R."/>
            <person name="Ohm R.A."/>
            <person name="Bhattacharya S.S."/>
            <person name="Shirouzu T."/>
            <person name="Yoshinaga Y."/>
            <person name="Martin F.M."/>
            <person name="Grigoriev I.V."/>
            <person name="Hibbett D.S."/>
        </authorList>
    </citation>
    <scope>NUCLEOTIDE SEQUENCE [LARGE SCALE GENOMIC DNA]</scope>
    <source>
        <strain evidence="1 2">TUFC12733</strain>
    </source>
</reference>
<feature type="non-terminal residue" evidence="1">
    <location>
        <position position="73"/>
    </location>
</feature>
<evidence type="ECO:0000313" key="1">
    <source>
        <dbReference type="EMBL" id="KZO91133.1"/>
    </source>
</evidence>
<feature type="non-terminal residue" evidence="1">
    <location>
        <position position="1"/>
    </location>
</feature>
<proteinExistence type="predicted"/>